<dbReference type="OrthoDB" id="9767131at2"/>
<evidence type="ECO:0000313" key="5">
    <source>
        <dbReference type="Proteomes" id="UP000199337"/>
    </source>
</evidence>
<dbReference type="InterPro" id="IPR057727">
    <property type="entry name" value="WCX_dom"/>
</dbReference>
<dbReference type="Gene3D" id="1.10.10.10">
    <property type="entry name" value="Winged helix-like DNA-binding domain superfamily/Winged helix DNA-binding domain"/>
    <property type="match status" value="1"/>
</dbReference>
<protein>
    <submittedName>
        <fullName evidence="4">Predicted DNA-binding transcriptional regulator YafY, contains an HTH and WYL domains</fullName>
    </submittedName>
</protein>
<dbReference type="InterPro" id="IPR026881">
    <property type="entry name" value="WYL_dom"/>
</dbReference>
<dbReference type="EMBL" id="FOOX01000023">
    <property type="protein sequence ID" value="SFH29072.1"/>
    <property type="molecule type" value="Genomic_DNA"/>
</dbReference>
<evidence type="ECO:0000259" key="3">
    <source>
        <dbReference type="Pfam" id="PF25583"/>
    </source>
</evidence>
<dbReference type="InterPro" id="IPR051534">
    <property type="entry name" value="CBASS_pafABC_assoc_protein"/>
</dbReference>
<evidence type="ECO:0000259" key="2">
    <source>
        <dbReference type="Pfam" id="PF13280"/>
    </source>
</evidence>
<dbReference type="Proteomes" id="UP000199337">
    <property type="component" value="Unassembled WGS sequence"/>
</dbReference>
<dbReference type="AlphaFoldDB" id="A0A1I2YTX1"/>
<dbReference type="Pfam" id="PF25583">
    <property type="entry name" value="WCX"/>
    <property type="match status" value="1"/>
</dbReference>
<proteinExistence type="predicted"/>
<sequence length="304" mass="35194">MSESRLFKIIYHLLDKGRASAPELAEVCEVSVRTIYRDIDMLSGAGIPIYANTGRNGGIRLQDHFMLRNAILSEKEKQEILMGVQSLSAIQYPAADDILMKLGAVFQTAQANWIEVDFSRWGSIKEKEQKVFDILKQAILERKVIRFTYYSSSGNTLRRDAEPVKLLYKDKSWYVFAFCPEKSDYRLFRVSRMKEIVLTGKTFEMKAESSNLVLPIPEDLGALLQLELSFPDECGYRLYDTFDESAISKTESGYKVQAALPENEWLYDFIMSFGDKVTVIWPERLKDNIIQRYENALRHYRKEQ</sequence>
<accession>A0A1I2YTX1</accession>
<dbReference type="GO" id="GO:0003677">
    <property type="term" value="F:DNA binding"/>
    <property type="evidence" value="ECO:0007669"/>
    <property type="project" value="UniProtKB-KW"/>
</dbReference>
<dbReference type="PROSITE" id="PS52050">
    <property type="entry name" value="WYL"/>
    <property type="match status" value="1"/>
</dbReference>
<gene>
    <name evidence="4" type="ORF">SAMN05660649_04599</name>
</gene>
<dbReference type="InterPro" id="IPR036388">
    <property type="entry name" value="WH-like_DNA-bd_sf"/>
</dbReference>
<reference evidence="5" key="1">
    <citation type="submission" date="2016-10" db="EMBL/GenBank/DDBJ databases">
        <authorList>
            <person name="Varghese N."/>
            <person name="Submissions S."/>
        </authorList>
    </citation>
    <scope>NUCLEOTIDE SEQUENCE [LARGE SCALE GENOMIC DNA]</scope>
    <source>
        <strain evidence="5">DSM 17038</strain>
    </source>
</reference>
<feature type="domain" description="WCX" evidence="3">
    <location>
        <begin position="225"/>
        <end position="296"/>
    </location>
</feature>
<keyword evidence="4" id="KW-0238">DNA-binding</keyword>
<keyword evidence="5" id="KW-1185">Reference proteome</keyword>
<feature type="domain" description="Helix-turn-helix type 11" evidence="1">
    <location>
        <begin position="5"/>
        <end position="59"/>
    </location>
</feature>
<name>A0A1I2YTX1_9FIRM</name>
<organism evidence="4 5">
    <name type="scientific">Desulfotruncus arcticus DSM 17038</name>
    <dbReference type="NCBI Taxonomy" id="1121424"/>
    <lineage>
        <taxon>Bacteria</taxon>
        <taxon>Bacillati</taxon>
        <taxon>Bacillota</taxon>
        <taxon>Clostridia</taxon>
        <taxon>Eubacteriales</taxon>
        <taxon>Desulfallaceae</taxon>
        <taxon>Desulfotruncus</taxon>
    </lineage>
</organism>
<dbReference type="Pfam" id="PF13280">
    <property type="entry name" value="WYL"/>
    <property type="match status" value="1"/>
</dbReference>
<evidence type="ECO:0000313" key="4">
    <source>
        <dbReference type="EMBL" id="SFH29072.1"/>
    </source>
</evidence>
<feature type="domain" description="WYL" evidence="2">
    <location>
        <begin position="131"/>
        <end position="196"/>
    </location>
</feature>
<dbReference type="SUPFAM" id="SSF46785">
    <property type="entry name" value="Winged helix' DNA-binding domain"/>
    <property type="match status" value="1"/>
</dbReference>
<dbReference type="InterPro" id="IPR013196">
    <property type="entry name" value="HTH_11"/>
</dbReference>
<evidence type="ECO:0000259" key="1">
    <source>
        <dbReference type="Pfam" id="PF08279"/>
    </source>
</evidence>
<dbReference type="PANTHER" id="PTHR34580:SF1">
    <property type="entry name" value="PROTEIN PAFC"/>
    <property type="match status" value="1"/>
</dbReference>
<dbReference type="RefSeq" id="WP_092474863.1">
    <property type="nucleotide sequence ID" value="NZ_FOOX01000023.1"/>
</dbReference>
<dbReference type="InterPro" id="IPR036390">
    <property type="entry name" value="WH_DNA-bd_sf"/>
</dbReference>
<dbReference type="STRING" id="341036.SAMN05660649_04599"/>
<dbReference type="PIRSF" id="PIRSF016838">
    <property type="entry name" value="PafC"/>
    <property type="match status" value="1"/>
</dbReference>
<dbReference type="Pfam" id="PF08279">
    <property type="entry name" value="HTH_11"/>
    <property type="match status" value="1"/>
</dbReference>
<dbReference type="InterPro" id="IPR028349">
    <property type="entry name" value="PafC-like"/>
</dbReference>
<dbReference type="PANTHER" id="PTHR34580">
    <property type="match status" value="1"/>
</dbReference>